<evidence type="ECO:0000313" key="1">
    <source>
        <dbReference type="EMBL" id="MFC3765994.1"/>
    </source>
</evidence>
<accession>A0ABV7YMD2</accession>
<dbReference type="Pfam" id="PF09365">
    <property type="entry name" value="DUF2461"/>
    <property type="match status" value="1"/>
</dbReference>
<evidence type="ECO:0000313" key="2">
    <source>
        <dbReference type="Proteomes" id="UP001595699"/>
    </source>
</evidence>
<dbReference type="InterPro" id="IPR012808">
    <property type="entry name" value="CHP02453"/>
</dbReference>
<sequence>MTASFAGWPREAFDVLLQLDGEPSEEVRQRCRADREQLVRQPMIALMNDVADADGAYEDFSVWSYAKLAWYWQHQPAVVRIRKFLELSLGFDLDGLRVQGAWWYADSTQVERYRRAVGDDASGEQLATILDALRTKGFSITGDVMKRVPRGYDKDHPRAELLKHRTVRVQRPLGCDDWLHTPGVVDRVLEVFGELRPMMAWFATHVSV</sequence>
<dbReference type="Proteomes" id="UP001595699">
    <property type="component" value="Unassembled WGS sequence"/>
</dbReference>
<reference evidence="2" key="1">
    <citation type="journal article" date="2019" name="Int. J. Syst. Evol. Microbiol.">
        <title>The Global Catalogue of Microorganisms (GCM) 10K type strain sequencing project: providing services to taxonomists for standard genome sequencing and annotation.</title>
        <authorList>
            <consortium name="The Broad Institute Genomics Platform"/>
            <consortium name="The Broad Institute Genome Sequencing Center for Infectious Disease"/>
            <person name="Wu L."/>
            <person name="Ma J."/>
        </authorList>
    </citation>
    <scope>NUCLEOTIDE SEQUENCE [LARGE SCALE GENOMIC DNA]</scope>
    <source>
        <strain evidence="2">CGMCC 4.7241</strain>
    </source>
</reference>
<keyword evidence="2" id="KW-1185">Reference proteome</keyword>
<protein>
    <submittedName>
        <fullName evidence="1">DUF2461 family protein</fullName>
    </submittedName>
</protein>
<proteinExistence type="predicted"/>
<organism evidence="1 2">
    <name type="scientific">Tenggerimyces flavus</name>
    <dbReference type="NCBI Taxonomy" id="1708749"/>
    <lineage>
        <taxon>Bacteria</taxon>
        <taxon>Bacillati</taxon>
        <taxon>Actinomycetota</taxon>
        <taxon>Actinomycetes</taxon>
        <taxon>Propionibacteriales</taxon>
        <taxon>Nocardioidaceae</taxon>
        <taxon>Tenggerimyces</taxon>
    </lineage>
</organism>
<gene>
    <name evidence="1" type="ORF">ACFOUW_34525</name>
</gene>
<name>A0ABV7YMD2_9ACTN</name>
<dbReference type="EMBL" id="JBHRZH010000045">
    <property type="protein sequence ID" value="MFC3765994.1"/>
    <property type="molecule type" value="Genomic_DNA"/>
</dbReference>
<comment type="caution">
    <text evidence="1">The sequence shown here is derived from an EMBL/GenBank/DDBJ whole genome shotgun (WGS) entry which is preliminary data.</text>
</comment>
<dbReference type="RefSeq" id="WP_205120494.1">
    <property type="nucleotide sequence ID" value="NZ_JAFBCM010000001.1"/>
</dbReference>